<gene>
    <name evidence="2" type="ORF">S01H1_55745</name>
</gene>
<dbReference type="AlphaFoldDB" id="X0VPD9"/>
<evidence type="ECO:0000256" key="1">
    <source>
        <dbReference type="ARBA" id="ARBA00022679"/>
    </source>
</evidence>
<dbReference type="PANTHER" id="PTHR46401">
    <property type="entry name" value="GLYCOSYLTRANSFERASE WBBK-RELATED"/>
    <property type="match status" value="1"/>
</dbReference>
<protein>
    <recommendedName>
        <fullName evidence="3">Glycosyl transferase family 1 domain-containing protein</fullName>
    </recommendedName>
</protein>
<dbReference type="Gene3D" id="3.40.50.2000">
    <property type="entry name" value="Glycogen Phosphorylase B"/>
    <property type="match status" value="1"/>
</dbReference>
<organism evidence="2">
    <name type="scientific">marine sediment metagenome</name>
    <dbReference type="NCBI Taxonomy" id="412755"/>
    <lineage>
        <taxon>unclassified sequences</taxon>
        <taxon>metagenomes</taxon>
        <taxon>ecological metagenomes</taxon>
    </lineage>
</organism>
<evidence type="ECO:0008006" key="3">
    <source>
        <dbReference type="Google" id="ProtNLM"/>
    </source>
</evidence>
<dbReference type="Pfam" id="PF13692">
    <property type="entry name" value="Glyco_trans_1_4"/>
    <property type="match status" value="1"/>
</dbReference>
<feature type="non-terminal residue" evidence="2">
    <location>
        <position position="1"/>
    </location>
</feature>
<reference evidence="2" key="1">
    <citation type="journal article" date="2014" name="Front. Microbiol.">
        <title>High frequency of phylogenetically diverse reductive dehalogenase-homologous genes in deep subseafloor sedimentary metagenomes.</title>
        <authorList>
            <person name="Kawai M."/>
            <person name="Futagami T."/>
            <person name="Toyoda A."/>
            <person name="Takaki Y."/>
            <person name="Nishi S."/>
            <person name="Hori S."/>
            <person name="Arai W."/>
            <person name="Tsubouchi T."/>
            <person name="Morono Y."/>
            <person name="Uchiyama I."/>
            <person name="Ito T."/>
            <person name="Fujiyama A."/>
            <person name="Inagaki F."/>
            <person name="Takami H."/>
        </authorList>
    </citation>
    <scope>NUCLEOTIDE SEQUENCE</scope>
    <source>
        <strain evidence="2">Expedition CK06-06</strain>
    </source>
</reference>
<dbReference type="EMBL" id="BARS01036251">
    <property type="protein sequence ID" value="GAG14348.1"/>
    <property type="molecule type" value="Genomic_DNA"/>
</dbReference>
<name>X0VPD9_9ZZZZ</name>
<evidence type="ECO:0000313" key="2">
    <source>
        <dbReference type="EMBL" id="GAG14348.1"/>
    </source>
</evidence>
<accession>X0VPD9</accession>
<dbReference type="SUPFAM" id="SSF53756">
    <property type="entry name" value="UDP-Glycosyltransferase/glycogen phosphorylase"/>
    <property type="match status" value="1"/>
</dbReference>
<comment type="caution">
    <text evidence="2">The sequence shown here is derived from an EMBL/GenBank/DDBJ whole genome shotgun (WGS) entry which is preliminary data.</text>
</comment>
<dbReference type="GO" id="GO:0009103">
    <property type="term" value="P:lipopolysaccharide biosynthetic process"/>
    <property type="evidence" value="ECO:0007669"/>
    <property type="project" value="TreeGrafter"/>
</dbReference>
<sequence length="139" mass="14779">GPGHGAIDGICDKLGFTQAERDAVIILSRVSEDELVAVYNLAWSLVFPTTYEGFGLPVIEAMACGTPVISSDCSSIPEVAGDAAILLDPAGPQPWVDAIVALQDDDARWQELRRLGLIQAATMTWDRAAKQILSILAEG</sequence>
<keyword evidence="1" id="KW-0808">Transferase</keyword>
<dbReference type="GO" id="GO:0016757">
    <property type="term" value="F:glycosyltransferase activity"/>
    <property type="evidence" value="ECO:0007669"/>
    <property type="project" value="TreeGrafter"/>
</dbReference>
<proteinExistence type="predicted"/>
<dbReference type="PANTHER" id="PTHR46401:SF2">
    <property type="entry name" value="GLYCOSYLTRANSFERASE WBBK-RELATED"/>
    <property type="match status" value="1"/>
</dbReference>